<feature type="domain" description="DUF11" evidence="1">
    <location>
        <begin position="43"/>
        <end position="142"/>
    </location>
</feature>
<dbReference type="InterPro" id="IPR047589">
    <property type="entry name" value="DUF11_rpt"/>
</dbReference>
<dbReference type="InterPro" id="IPR051172">
    <property type="entry name" value="Chlamydia_OmcB"/>
</dbReference>
<dbReference type="RefSeq" id="WP_208845595.1">
    <property type="nucleotide sequence ID" value="NZ_JAGGDJ010000001.1"/>
</dbReference>
<protein>
    <submittedName>
        <fullName evidence="2">DUF11 domain-containing protein</fullName>
    </submittedName>
</protein>
<dbReference type="PANTHER" id="PTHR34819">
    <property type="entry name" value="LARGE CYSTEINE-RICH PERIPLASMIC PROTEIN OMCB"/>
    <property type="match status" value="1"/>
</dbReference>
<dbReference type="NCBIfam" id="TIGR01451">
    <property type="entry name" value="B_ant_repeat"/>
    <property type="match status" value="4"/>
</dbReference>
<dbReference type="PANTHER" id="PTHR34819:SF3">
    <property type="entry name" value="CELL SURFACE PROTEIN"/>
    <property type="match status" value="1"/>
</dbReference>
<accession>A0ABS3W2V0</accession>
<reference evidence="2 3" key="1">
    <citation type="submission" date="2021-03" db="EMBL/GenBank/DDBJ databases">
        <title>Paenibacillus artemisicola MWE-103 whole genome sequence.</title>
        <authorList>
            <person name="Ham Y.J."/>
        </authorList>
    </citation>
    <scope>NUCLEOTIDE SEQUENCE [LARGE SCALE GENOMIC DNA]</scope>
    <source>
        <strain evidence="2 3">MWE-103</strain>
    </source>
</reference>
<organism evidence="2 3">
    <name type="scientific">Paenibacillus artemisiicola</name>
    <dbReference type="NCBI Taxonomy" id="1172618"/>
    <lineage>
        <taxon>Bacteria</taxon>
        <taxon>Bacillati</taxon>
        <taxon>Bacillota</taxon>
        <taxon>Bacilli</taxon>
        <taxon>Bacillales</taxon>
        <taxon>Paenibacillaceae</taxon>
        <taxon>Paenibacillus</taxon>
    </lineage>
</organism>
<name>A0ABS3W2V0_9BACL</name>
<dbReference type="EMBL" id="JAGGDJ010000001">
    <property type="protein sequence ID" value="MBO7742608.1"/>
    <property type="molecule type" value="Genomic_DNA"/>
</dbReference>
<feature type="domain" description="DUF11" evidence="1">
    <location>
        <begin position="305"/>
        <end position="401"/>
    </location>
</feature>
<evidence type="ECO:0000313" key="2">
    <source>
        <dbReference type="EMBL" id="MBO7742608.1"/>
    </source>
</evidence>
<evidence type="ECO:0000259" key="1">
    <source>
        <dbReference type="Pfam" id="PF01345"/>
    </source>
</evidence>
<keyword evidence="3" id="KW-1185">Reference proteome</keyword>
<sequence length="559" mass="57487">MIENDSLPMTIRNQSVVSFDSGSAAGFAYSNVVHTIVNGPVIGVAKTSDTAQAGLSLPLTFRLAVTNTGNRSANVTVYDTPPSGTVFVANSILVNGAPVPGITPGTGIPLGEVGPGSLYTIVFQLIVTSVPASGRIENQARADYSFVTLDHRTITGSALSNVASVPVTGLAVTLSKSVSNAVTFVGDMIGYSVLAANDGSDGIAQAVLYDPLPDGTAFVPGSVTIGGVRSPSSSPAAGIVLGTIEPGTSKLVTFNAVVLDVPVQTRLTNRARLAFRYGQYEQSVESGAVTVIVSGPSLTAVLAVSPVLATIGDKLAYTLTIANAGTLETSVTVKDLIPAGTSFLSGTAALNGRSLPNADPSTGIALGLLVPGQTFVLTFAVAVTREVLQPALSQIANRAIVDYAFGLPNGLAVTDTMLSNAAVTELVYPYIGVTLDADPHLVEAGGSFLASVRVTNAGNYPASVTLRDFVPRETELVPGSVLVDGRPVSGATSDGIPVGTVAAGGAASVTYVLRVARHPLQSRIRFRVRAAYDYYVNERSRDSAAFSNETEVRVEADEE</sequence>
<proteinExistence type="predicted"/>
<evidence type="ECO:0000313" key="3">
    <source>
        <dbReference type="Proteomes" id="UP000670947"/>
    </source>
</evidence>
<dbReference type="Pfam" id="PF01345">
    <property type="entry name" value="DUF11"/>
    <property type="match status" value="3"/>
</dbReference>
<gene>
    <name evidence="2" type="ORF">I8J29_00270</name>
</gene>
<comment type="caution">
    <text evidence="2">The sequence shown here is derived from an EMBL/GenBank/DDBJ whole genome shotgun (WGS) entry which is preliminary data.</text>
</comment>
<dbReference type="InterPro" id="IPR001434">
    <property type="entry name" value="OmcB-like_DUF11"/>
</dbReference>
<feature type="domain" description="DUF11" evidence="1">
    <location>
        <begin position="173"/>
        <end position="273"/>
    </location>
</feature>
<dbReference type="Proteomes" id="UP000670947">
    <property type="component" value="Unassembled WGS sequence"/>
</dbReference>